<dbReference type="PROSITE" id="PS50056">
    <property type="entry name" value="TYR_PHOSPHATASE_2"/>
    <property type="match status" value="1"/>
</dbReference>
<evidence type="ECO:0000256" key="2">
    <source>
        <dbReference type="ARBA" id="ARBA00013064"/>
    </source>
</evidence>
<dbReference type="PANTHER" id="PTHR19134">
    <property type="entry name" value="RECEPTOR-TYPE TYROSINE-PROTEIN PHOSPHATASE"/>
    <property type="match status" value="1"/>
</dbReference>
<dbReference type="InterPro" id="IPR050348">
    <property type="entry name" value="Protein-Tyr_Phosphatase"/>
</dbReference>
<reference evidence="7 8" key="2">
    <citation type="submission" date="2018-11" db="EMBL/GenBank/DDBJ databases">
        <authorList>
            <consortium name="Pathogen Informatics"/>
        </authorList>
    </citation>
    <scope>NUCLEOTIDE SEQUENCE [LARGE SCALE GENOMIC DNA]</scope>
    <source>
        <strain evidence="7 8">Costa Rica</strain>
    </source>
</reference>
<dbReference type="InterPro" id="IPR000387">
    <property type="entry name" value="Tyr_Pase_dom"/>
</dbReference>
<evidence type="ECO:0000256" key="1">
    <source>
        <dbReference type="ARBA" id="ARBA00009580"/>
    </source>
</evidence>
<evidence type="ECO:0000259" key="5">
    <source>
        <dbReference type="PROSITE" id="PS50055"/>
    </source>
</evidence>
<dbReference type="GO" id="GO:0004725">
    <property type="term" value="F:protein tyrosine phosphatase activity"/>
    <property type="evidence" value="ECO:0007669"/>
    <property type="project" value="UniProtKB-EC"/>
</dbReference>
<evidence type="ECO:0000256" key="3">
    <source>
        <dbReference type="ARBA" id="ARBA00022801"/>
    </source>
</evidence>
<reference evidence="9" key="1">
    <citation type="submission" date="2017-02" db="UniProtKB">
        <authorList>
            <consortium name="WormBaseParasite"/>
        </authorList>
    </citation>
    <scope>IDENTIFICATION</scope>
</reference>
<dbReference type="AlphaFoldDB" id="A0A0R3PGK1"/>
<evidence type="ECO:0000313" key="7">
    <source>
        <dbReference type="EMBL" id="VDM55001.1"/>
    </source>
</evidence>
<dbReference type="InterPro" id="IPR029021">
    <property type="entry name" value="Prot-tyrosine_phosphatase-like"/>
</dbReference>
<keyword evidence="3" id="KW-0378">Hydrolase</keyword>
<sequence length="119" mass="13211">MTFRGQTITVNHFAYLVWPDHTAPFNPAPMSGCMKLCRQLAESHPITVHCSAGIGRSATFIGKCSYISNCNMSPIFVIIANPADCTTASVLKVQYYSTVRSFDNIEILCSLLTKFYHIN</sequence>
<keyword evidence="4" id="KW-0904">Protein phosphatase</keyword>
<dbReference type="STRING" id="334426.A0A0R3PGK1"/>
<proteinExistence type="inferred from homology"/>
<dbReference type="GO" id="GO:0008045">
    <property type="term" value="P:motor neuron axon guidance"/>
    <property type="evidence" value="ECO:0007669"/>
    <property type="project" value="TreeGrafter"/>
</dbReference>
<protein>
    <recommendedName>
        <fullName evidence="2">protein-tyrosine-phosphatase</fullName>
        <ecNumber evidence="2">3.1.3.48</ecNumber>
    </recommendedName>
</protein>
<feature type="domain" description="Tyrosine specific protein phosphatases" evidence="6">
    <location>
        <begin position="45"/>
        <end position="61"/>
    </location>
</feature>
<dbReference type="WBParaSite" id="ACOC_0000341501-mRNA-1">
    <property type="protein sequence ID" value="ACOC_0000341501-mRNA-1"/>
    <property type="gene ID" value="ACOC_0000341501"/>
</dbReference>
<dbReference type="InterPro" id="IPR003595">
    <property type="entry name" value="Tyr_Pase_cat"/>
</dbReference>
<dbReference type="PROSITE" id="PS00383">
    <property type="entry name" value="TYR_PHOSPHATASE_1"/>
    <property type="match status" value="1"/>
</dbReference>
<dbReference type="PANTHER" id="PTHR19134:SF562">
    <property type="entry name" value="PROTEIN-TYROSINE-PHOSPHATASE"/>
    <property type="match status" value="1"/>
</dbReference>
<dbReference type="Proteomes" id="UP000267027">
    <property type="component" value="Unassembled WGS sequence"/>
</dbReference>
<keyword evidence="8" id="KW-1185">Reference proteome</keyword>
<dbReference type="OrthoDB" id="8609993at2759"/>
<dbReference type="InterPro" id="IPR016130">
    <property type="entry name" value="Tyr_Pase_AS"/>
</dbReference>
<evidence type="ECO:0000313" key="9">
    <source>
        <dbReference type="WBParaSite" id="ACOC_0000341501-mRNA-1"/>
    </source>
</evidence>
<dbReference type="PRINTS" id="PR00700">
    <property type="entry name" value="PRTYPHPHTASE"/>
</dbReference>
<comment type="similarity">
    <text evidence="1">Belongs to the protein-tyrosine phosphatase family.</text>
</comment>
<feature type="domain" description="Tyrosine-protein phosphatase" evidence="5">
    <location>
        <begin position="1"/>
        <end position="61"/>
    </location>
</feature>
<dbReference type="InterPro" id="IPR000242">
    <property type="entry name" value="PTP_cat"/>
</dbReference>
<dbReference type="EC" id="3.1.3.48" evidence="2"/>
<dbReference type="EMBL" id="UYYA01001023">
    <property type="protein sequence ID" value="VDM55001.1"/>
    <property type="molecule type" value="Genomic_DNA"/>
</dbReference>
<evidence type="ECO:0000259" key="6">
    <source>
        <dbReference type="PROSITE" id="PS50056"/>
    </source>
</evidence>
<evidence type="ECO:0000313" key="8">
    <source>
        <dbReference type="Proteomes" id="UP000267027"/>
    </source>
</evidence>
<evidence type="ECO:0000256" key="4">
    <source>
        <dbReference type="ARBA" id="ARBA00022912"/>
    </source>
</evidence>
<dbReference type="SMART" id="SM00404">
    <property type="entry name" value="PTPc_motif"/>
    <property type="match status" value="1"/>
</dbReference>
<dbReference type="Pfam" id="PF00102">
    <property type="entry name" value="Y_phosphatase"/>
    <property type="match status" value="1"/>
</dbReference>
<accession>A0A0R3PGK1</accession>
<name>A0A0R3PGK1_ANGCS</name>
<organism evidence="9">
    <name type="scientific">Angiostrongylus costaricensis</name>
    <name type="common">Nematode worm</name>
    <dbReference type="NCBI Taxonomy" id="334426"/>
    <lineage>
        <taxon>Eukaryota</taxon>
        <taxon>Metazoa</taxon>
        <taxon>Ecdysozoa</taxon>
        <taxon>Nematoda</taxon>
        <taxon>Chromadorea</taxon>
        <taxon>Rhabditida</taxon>
        <taxon>Rhabditina</taxon>
        <taxon>Rhabditomorpha</taxon>
        <taxon>Strongyloidea</taxon>
        <taxon>Metastrongylidae</taxon>
        <taxon>Angiostrongylus</taxon>
    </lineage>
</organism>
<dbReference type="Gene3D" id="3.90.190.10">
    <property type="entry name" value="Protein tyrosine phosphatase superfamily"/>
    <property type="match status" value="1"/>
</dbReference>
<gene>
    <name evidence="7" type="ORF">ACOC_LOCUS3416</name>
</gene>
<dbReference type="PROSITE" id="PS50055">
    <property type="entry name" value="TYR_PHOSPHATASE_PTP"/>
    <property type="match status" value="1"/>
</dbReference>
<dbReference type="SUPFAM" id="SSF52799">
    <property type="entry name" value="(Phosphotyrosine protein) phosphatases II"/>
    <property type="match status" value="1"/>
</dbReference>